<dbReference type="RefSeq" id="XP_049262601.1">
    <property type="nucleotide sequence ID" value="XM_049408066.1"/>
</dbReference>
<dbReference type="PANTHER" id="PTHR11803">
    <property type="entry name" value="2-IMINOBUTANOATE/2-IMINOPROPANOATE DEAMINASE RIDA"/>
    <property type="match status" value="1"/>
</dbReference>
<evidence type="ECO:0000313" key="3">
    <source>
        <dbReference type="Proteomes" id="UP000694255"/>
    </source>
</evidence>
<dbReference type="GO" id="GO:0005829">
    <property type="term" value="C:cytosol"/>
    <property type="evidence" value="ECO:0007669"/>
    <property type="project" value="TreeGrafter"/>
</dbReference>
<proteinExistence type="inferred from homology"/>
<protein>
    <recommendedName>
        <fullName evidence="4">Protein MMF1, mitochondrial</fullName>
    </recommendedName>
</protein>
<evidence type="ECO:0000313" key="2">
    <source>
        <dbReference type="EMBL" id="KAG7662368.1"/>
    </source>
</evidence>
<keyword evidence="3" id="KW-1185">Reference proteome</keyword>
<dbReference type="GO" id="GO:0005739">
    <property type="term" value="C:mitochondrion"/>
    <property type="evidence" value="ECO:0007669"/>
    <property type="project" value="TreeGrafter"/>
</dbReference>
<name>A0A8J5QHU8_9ASCO</name>
<gene>
    <name evidence="2" type="ORF">J8A68_004139</name>
</gene>
<dbReference type="PROSITE" id="PS01094">
    <property type="entry name" value="UPF0076"/>
    <property type="match status" value="1"/>
</dbReference>
<dbReference type="CDD" id="cd00448">
    <property type="entry name" value="YjgF_YER057c_UK114_family"/>
    <property type="match status" value="1"/>
</dbReference>
<dbReference type="AlphaFoldDB" id="A0A8J5QHU8"/>
<evidence type="ECO:0008006" key="4">
    <source>
        <dbReference type="Google" id="ProtNLM"/>
    </source>
</evidence>
<dbReference type="InterPro" id="IPR006056">
    <property type="entry name" value="RidA"/>
</dbReference>
<sequence length="156" mass="17063">MLSKQVRSKAFKSLIMSAKRSNATITPVRTTQAPPPAASYSQAIKVNGFVYVSGQIPYTSDNKPLPEGSTLAEQAEQVIQNVSNILEASNSSLNHIVKANIFLTDMNAQFGEFNKVYAKYFSEHKPARSCVAVKELPLGVALEMEVVAVERDDTKL</sequence>
<dbReference type="Pfam" id="PF01042">
    <property type="entry name" value="Ribonuc_L-PSP"/>
    <property type="match status" value="1"/>
</dbReference>
<dbReference type="OrthoDB" id="309640at2759"/>
<dbReference type="InterPro" id="IPR019897">
    <property type="entry name" value="RidA_CS"/>
</dbReference>
<dbReference type="GeneID" id="73470939"/>
<dbReference type="PANTHER" id="PTHR11803:SF58">
    <property type="entry name" value="PROTEIN HMF1-RELATED"/>
    <property type="match status" value="1"/>
</dbReference>
<evidence type="ECO:0000256" key="1">
    <source>
        <dbReference type="ARBA" id="ARBA00010552"/>
    </source>
</evidence>
<dbReference type="InterPro" id="IPR006175">
    <property type="entry name" value="YjgF/YER057c/UK114"/>
</dbReference>
<reference evidence="2 3" key="1">
    <citation type="journal article" date="2021" name="DNA Res.">
        <title>Genome analysis of Candida subhashii reveals its hybrid nature and dual mitochondrial genome conformations.</title>
        <authorList>
            <person name="Mixao V."/>
            <person name="Hegedusova E."/>
            <person name="Saus E."/>
            <person name="Pryszcz L.P."/>
            <person name="Cillingova A."/>
            <person name="Nosek J."/>
            <person name="Gabaldon T."/>
        </authorList>
    </citation>
    <scope>NUCLEOTIDE SEQUENCE [LARGE SCALE GENOMIC DNA]</scope>
    <source>
        <strain evidence="2 3">CBS 10753</strain>
    </source>
</reference>
<dbReference type="GO" id="GO:0019239">
    <property type="term" value="F:deaminase activity"/>
    <property type="evidence" value="ECO:0007669"/>
    <property type="project" value="TreeGrafter"/>
</dbReference>
<accession>A0A8J5QHU8</accession>
<dbReference type="Proteomes" id="UP000694255">
    <property type="component" value="Unassembled WGS sequence"/>
</dbReference>
<dbReference type="EMBL" id="JAGSYN010000180">
    <property type="protein sequence ID" value="KAG7662368.1"/>
    <property type="molecule type" value="Genomic_DNA"/>
</dbReference>
<organism evidence="2 3">
    <name type="scientific">[Candida] subhashii</name>
    <dbReference type="NCBI Taxonomy" id="561895"/>
    <lineage>
        <taxon>Eukaryota</taxon>
        <taxon>Fungi</taxon>
        <taxon>Dikarya</taxon>
        <taxon>Ascomycota</taxon>
        <taxon>Saccharomycotina</taxon>
        <taxon>Pichiomycetes</taxon>
        <taxon>Debaryomycetaceae</taxon>
        <taxon>Spathaspora</taxon>
    </lineage>
</organism>
<dbReference type="FunFam" id="3.30.1330.40:FF:000001">
    <property type="entry name" value="L-PSP family endoribonuclease"/>
    <property type="match status" value="1"/>
</dbReference>
<dbReference type="NCBIfam" id="TIGR00004">
    <property type="entry name" value="Rid family detoxifying hydrolase"/>
    <property type="match status" value="1"/>
</dbReference>
<comment type="caution">
    <text evidence="2">The sequence shown here is derived from an EMBL/GenBank/DDBJ whole genome shotgun (WGS) entry which is preliminary data.</text>
</comment>
<comment type="similarity">
    <text evidence="1">Belongs to the RutC family.</text>
</comment>